<keyword evidence="8" id="KW-1185">Reference proteome</keyword>
<dbReference type="AlphaFoldDB" id="A0A9W6I5I0"/>
<dbReference type="PROSITE" id="PS51123">
    <property type="entry name" value="OMPA_2"/>
    <property type="match status" value="1"/>
</dbReference>
<feature type="compositionally biased region" description="Basic and acidic residues" evidence="5">
    <location>
        <begin position="168"/>
        <end position="182"/>
    </location>
</feature>
<feature type="region of interest" description="Disordered" evidence="5">
    <location>
        <begin position="159"/>
        <end position="182"/>
    </location>
</feature>
<reference evidence="7" key="2">
    <citation type="submission" date="2023-01" db="EMBL/GenBank/DDBJ databases">
        <authorList>
            <person name="Sun Q."/>
            <person name="Evtushenko L."/>
        </authorList>
    </citation>
    <scope>NUCLEOTIDE SEQUENCE</scope>
    <source>
        <strain evidence="7">VKM Ac-2007</strain>
    </source>
</reference>
<dbReference type="InterPro" id="IPR036737">
    <property type="entry name" value="OmpA-like_sf"/>
</dbReference>
<evidence type="ECO:0000256" key="4">
    <source>
        <dbReference type="PROSITE-ProRule" id="PRU00473"/>
    </source>
</evidence>
<dbReference type="RefSeq" id="WP_271220423.1">
    <property type="nucleotide sequence ID" value="NZ_BAAAVD010000053.1"/>
</dbReference>
<evidence type="ECO:0000313" key="8">
    <source>
        <dbReference type="Proteomes" id="UP001143474"/>
    </source>
</evidence>
<evidence type="ECO:0000313" key="7">
    <source>
        <dbReference type="EMBL" id="GLK12082.1"/>
    </source>
</evidence>
<comment type="subcellular location">
    <subcellularLocation>
        <location evidence="1">Cell outer membrane</location>
    </subcellularLocation>
</comment>
<evidence type="ECO:0000259" key="6">
    <source>
        <dbReference type="PROSITE" id="PS51123"/>
    </source>
</evidence>
<dbReference type="GO" id="GO:0009279">
    <property type="term" value="C:cell outer membrane"/>
    <property type="evidence" value="ECO:0007669"/>
    <property type="project" value="UniProtKB-SubCell"/>
</dbReference>
<gene>
    <name evidence="7" type="ORF">GCM10017600_54900</name>
</gene>
<keyword evidence="2 4" id="KW-0472">Membrane</keyword>
<reference evidence="7" key="1">
    <citation type="journal article" date="2014" name="Int. J. Syst. Evol. Microbiol.">
        <title>Complete genome sequence of Corynebacterium casei LMG S-19264T (=DSM 44701T), isolated from a smear-ripened cheese.</title>
        <authorList>
            <consortium name="US DOE Joint Genome Institute (JGI-PGF)"/>
            <person name="Walter F."/>
            <person name="Albersmeier A."/>
            <person name="Kalinowski J."/>
            <person name="Ruckert C."/>
        </authorList>
    </citation>
    <scope>NUCLEOTIDE SEQUENCE</scope>
    <source>
        <strain evidence="7">VKM Ac-2007</strain>
    </source>
</reference>
<accession>A0A9W6I5I0</accession>
<dbReference type="PANTHER" id="PTHR30329">
    <property type="entry name" value="STATOR ELEMENT OF FLAGELLAR MOTOR COMPLEX"/>
    <property type="match status" value="1"/>
</dbReference>
<keyword evidence="3" id="KW-0998">Cell outer membrane</keyword>
<evidence type="ECO:0000256" key="1">
    <source>
        <dbReference type="ARBA" id="ARBA00004442"/>
    </source>
</evidence>
<evidence type="ECO:0000256" key="5">
    <source>
        <dbReference type="SAM" id="MobiDB-lite"/>
    </source>
</evidence>
<dbReference type="InterPro" id="IPR006665">
    <property type="entry name" value="OmpA-like"/>
</dbReference>
<evidence type="ECO:0000256" key="2">
    <source>
        <dbReference type="ARBA" id="ARBA00023136"/>
    </source>
</evidence>
<evidence type="ECO:0000256" key="3">
    <source>
        <dbReference type="ARBA" id="ARBA00023237"/>
    </source>
</evidence>
<proteinExistence type="predicted"/>
<dbReference type="PANTHER" id="PTHR30329:SF21">
    <property type="entry name" value="LIPOPROTEIN YIAD-RELATED"/>
    <property type="match status" value="1"/>
</dbReference>
<organism evidence="7 8">
    <name type="scientific">Streptosporangium carneum</name>
    <dbReference type="NCBI Taxonomy" id="47481"/>
    <lineage>
        <taxon>Bacteria</taxon>
        <taxon>Bacillati</taxon>
        <taxon>Actinomycetota</taxon>
        <taxon>Actinomycetes</taxon>
        <taxon>Streptosporangiales</taxon>
        <taxon>Streptosporangiaceae</taxon>
        <taxon>Streptosporangium</taxon>
    </lineage>
</organism>
<name>A0A9W6I5I0_9ACTN</name>
<dbReference type="Proteomes" id="UP001143474">
    <property type="component" value="Unassembled WGS sequence"/>
</dbReference>
<dbReference type="PRINTS" id="PR01021">
    <property type="entry name" value="OMPADOMAIN"/>
</dbReference>
<dbReference type="EMBL" id="BSEV01000014">
    <property type="protein sequence ID" value="GLK12082.1"/>
    <property type="molecule type" value="Genomic_DNA"/>
</dbReference>
<comment type="caution">
    <text evidence="7">The sequence shown here is derived from an EMBL/GenBank/DDBJ whole genome shotgun (WGS) entry which is preliminary data.</text>
</comment>
<feature type="domain" description="OmpA-like" evidence="6">
    <location>
        <begin position="66"/>
        <end position="182"/>
    </location>
</feature>
<dbReference type="CDD" id="cd07185">
    <property type="entry name" value="OmpA_C-like"/>
    <property type="match status" value="1"/>
</dbReference>
<sequence length="182" mass="19023">MTASALPGHVSLVPGALLLTGLTAVLLAGCGGEEKAVPPPTFISQSVAPTGAEVPWWQVTPPSAPRPQTTTSIPAETLFEPGSWTLSPQAKTVLDKIAKNAAEGDGVKIIVSAHTDSDGEPDYNQDLSEKRATAVAAWLGQHGVSKKQIIAKGWGETLPLAPNTSTENKAKNRRVEITVKES</sequence>
<dbReference type="SUPFAM" id="SSF103088">
    <property type="entry name" value="OmpA-like"/>
    <property type="match status" value="1"/>
</dbReference>
<dbReference type="Gene3D" id="3.30.1330.60">
    <property type="entry name" value="OmpA-like domain"/>
    <property type="match status" value="1"/>
</dbReference>
<dbReference type="Pfam" id="PF00691">
    <property type="entry name" value="OmpA"/>
    <property type="match status" value="1"/>
</dbReference>
<dbReference type="InterPro" id="IPR006664">
    <property type="entry name" value="OMP_bac"/>
</dbReference>
<dbReference type="InterPro" id="IPR050330">
    <property type="entry name" value="Bact_OuterMem_StrucFunc"/>
</dbReference>
<protein>
    <recommendedName>
        <fullName evidence="6">OmpA-like domain-containing protein</fullName>
    </recommendedName>
</protein>